<protein>
    <recommendedName>
        <fullName evidence="5">Secreted protein</fullName>
    </recommendedName>
</protein>
<evidence type="ECO:0000256" key="1">
    <source>
        <dbReference type="SAM" id="MobiDB-lite"/>
    </source>
</evidence>
<sequence length="78" mass="8258">MVVKMGILCCGCCVRAVLESCRDLDECWSIAIDLISDQTSGSFRTRAGPPCSASASALISRPPHSDTDTRPSKNLSVA</sequence>
<evidence type="ECO:0000256" key="2">
    <source>
        <dbReference type="SAM" id="SignalP"/>
    </source>
</evidence>
<dbReference type="AlphaFoldDB" id="A0A284QUJ1"/>
<feature type="chain" id="PRO_5012763797" description="Secreted protein" evidence="2">
    <location>
        <begin position="17"/>
        <end position="78"/>
    </location>
</feature>
<feature type="region of interest" description="Disordered" evidence="1">
    <location>
        <begin position="40"/>
        <end position="78"/>
    </location>
</feature>
<dbReference type="EMBL" id="FUEG01000002">
    <property type="protein sequence ID" value="SJL00083.1"/>
    <property type="molecule type" value="Genomic_DNA"/>
</dbReference>
<feature type="signal peptide" evidence="2">
    <location>
        <begin position="1"/>
        <end position="16"/>
    </location>
</feature>
<gene>
    <name evidence="3" type="ORF">ARMOST_03395</name>
</gene>
<name>A0A284QUJ1_ARMOS</name>
<accession>A0A284QUJ1</accession>
<organism evidence="3 4">
    <name type="scientific">Armillaria ostoyae</name>
    <name type="common">Armillaria root rot fungus</name>
    <dbReference type="NCBI Taxonomy" id="47428"/>
    <lineage>
        <taxon>Eukaryota</taxon>
        <taxon>Fungi</taxon>
        <taxon>Dikarya</taxon>
        <taxon>Basidiomycota</taxon>
        <taxon>Agaricomycotina</taxon>
        <taxon>Agaricomycetes</taxon>
        <taxon>Agaricomycetidae</taxon>
        <taxon>Agaricales</taxon>
        <taxon>Marasmiineae</taxon>
        <taxon>Physalacriaceae</taxon>
        <taxon>Armillaria</taxon>
    </lineage>
</organism>
<evidence type="ECO:0008006" key="5">
    <source>
        <dbReference type="Google" id="ProtNLM"/>
    </source>
</evidence>
<dbReference type="Proteomes" id="UP000219338">
    <property type="component" value="Unassembled WGS sequence"/>
</dbReference>
<evidence type="ECO:0000313" key="3">
    <source>
        <dbReference type="EMBL" id="SJL00083.1"/>
    </source>
</evidence>
<evidence type="ECO:0000313" key="4">
    <source>
        <dbReference type="Proteomes" id="UP000219338"/>
    </source>
</evidence>
<keyword evidence="2" id="KW-0732">Signal</keyword>
<reference evidence="4" key="1">
    <citation type="journal article" date="2017" name="Nat. Ecol. Evol.">
        <title>Genome expansion and lineage-specific genetic innovations in the forest pathogenic fungi Armillaria.</title>
        <authorList>
            <person name="Sipos G."/>
            <person name="Prasanna A.N."/>
            <person name="Walter M.C."/>
            <person name="O'Connor E."/>
            <person name="Balint B."/>
            <person name="Krizsan K."/>
            <person name="Kiss B."/>
            <person name="Hess J."/>
            <person name="Varga T."/>
            <person name="Slot J."/>
            <person name="Riley R."/>
            <person name="Boka B."/>
            <person name="Rigling D."/>
            <person name="Barry K."/>
            <person name="Lee J."/>
            <person name="Mihaltcheva S."/>
            <person name="LaButti K."/>
            <person name="Lipzen A."/>
            <person name="Waldron R."/>
            <person name="Moloney N.M."/>
            <person name="Sperisen C."/>
            <person name="Kredics L."/>
            <person name="Vagvoelgyi C."/>
            <person name="Patrignani A."/>
            <person name="Fitzpatrick D."/>
            <person name="Nagy I."/>
            <person name="Doyle S."/>
            <person name="Anderson J.B."/>
            <person name="Grigoriev I.V."/>
            <person name="Gueldener U."/>
            <person name="Muensterkoetter M."/>
            <person name="Nagy L.G."/>
        </authorList>
    </citation>
    <scope>NUCLEOTIDE SEQUENCE [LARGE SCALE GENOMIC DNA]</scope>
    <source>
        <strain evidence="4">C18/9</strain>
    </source>
</reference>
<keyword evidence="4" id="KW-1185">Reference proteome</keyword>
<proteinExistence type="predicted"/>